<comment type="caution">
    <text evidence="1">The sequence shown here is derived from an EMBL/GenBank/DDBJ whole genome shotgun (WGS) entry which is preliminary data.</text>
</comment>
<reference evidence="1" key="1">
    <citation type="submission" date="2021-06" db="EMBL/GenBank/DDBJ databases">
        <title>Parelaphostrongylus tenuis whole genome reference sequence.</title>
        <authorList>
            <person name="Garwood T.J."/>
            <person name="Larsen P.A."/>
            <person name="Fountain-Jones N.M."/>
            <person name="Garbe J.R."/>
            <person name="Macchietto M.G."/>
            <person name="Kania S.A."/>
            <person name="Gerhold R.W."/>
            <person name="Richards J.E."/>
            <person name="Wolf T.M."/>
        </authorList>
    </citation>
    <scope>NUCLEOTIDE SEQUENCE</scope>
    <source>
        <strain evidence="1">MNPRO001-30</strain>
        <tissue evidence="1">Meninges</tissue>
    </source>
</reference>
<name>A0AAD5QV07_PARTN</name>
<dbReference type="EMBL" id="JAHQIW010004581">
    <property type="protein sequence ID" value="KAJ1363010.1"/>
    <property type="molecule type" value="Genomic_DNA"/>
</dbReference>
<proteinExistence type="predicted"/>
<dbReference type="Proteomes" id="UP001196413">
    <property type="component" value="Unassembled WGS sequence"/>
</dbReference>
<evidence type="ECO:0000313" key="2">
    <source>
        <dbReference type="Proteomes" id="UP001196413"/>
    </source>
</evidence>
<dbReference type="AlphaFoldDB" id="A0AAD5QV07"/>
<protein>
    <submittedName>
        <fullName evidence="1">Uncharacterized protein</fullName>
    </submittedName>
</protein>
<sequence>MWASPHDDIYKICIKKEALAGAQPVLMIYVASVQLPNLPPLMYQISFSSLVVN</sequence>
<gene>
    <name evidence="1" type="ORF">KIN20_022754</name>
</gene>
<accession>A0AAD5QV07</accession>
<organism evidence="1 2">
    <name type="scientific">Parelaphostrongylus tenuis</name>
    <name type="common">Meningeal worm</name>
    <dbReference type="NCBI Taxonomy" id="148309"/>
    <lineage>
        <taxon>Eukaryota</taxon>
        <taxon>Metazoa</taxon>
        <taxon>Ecdysozoa</taxon>
        <taxon>Nematoda</taxon>
        <taxon>Chromadorea</taxon>
        <taxon>Rhabditida</taxon>
        <taxon>Rhabditina</taxon>
        <taxon>Rhabditomorpha</taxon>
        <taxon>Strongyloidea</taxon>
        <taxon>Metastrongylidae</taxon>
        <taxon>Parelaphostrongylus</taxon>
    </lineage>
</organism>
<keyword evidence="2" id="KW-1185">Reference proteome</keyword>
<evidence type="ECO:0000313" key="1">
    <source>
        <dbReference type="EMBL" id="KAJ1363010.1"/>
    </source>
</evidence>